<evidence type="ECO:0000256" key="11">
    <source>
        <dbReference type="ARBA" id="ARBA00023242"/>
    </source>
</evidence>
<dbReference type="Gene3D" id="1.10.20.10">
    <property type="entry name" value="Histone, subunit A"/>
    <property type="match status" value="1"/>
</dbReference>
<dbReference type="GO" id="GO:0000124">
    <property type="term" value="C:SAGA complex"/>
    <property type="evidence" value="ECO:0007669"/>
    <property type="project" value="InterPro"/>
</dbReference>
<evidence type="ECO:0000256" key="13">
    <source>
        <dbReference type="ARBA" id="ARBA00065988"/>
    </source>
</evidence>
<proteinExistence type="inferred from homology"/>
<evidence type="ECO:0000256" key="5">
    <source>
        <dbReference type="ARBA" id="ARBA00022553"/>
    </source>
</evidence>
<keyword evidence="7 17" id="KW-1133">Transmembrane helix</keyword>
<dbReference type="InterPro" id="IPR004823">
    <property type="entry name" value="TAF_TATA-bd_Histone-like_dom"/>
</dbReference>
<evidence type="ECO:0000256" key="9">
    <source>
        <dbReference type="ARBA" id="ARBA00023136"/>
    </source>
</evidence>
<evidence type="ECO:0000313" key="20">
    <source>
        <dbReference type="Proteomes" id="UP000437017"/>
    </source>
</evidence>
<dbReference type="GO" id="GO:0051123">
    <property type="term" value="P:RNA polymerase II preinitiation complex assembly"/>
    <property type="evidence" value="ECO:0007669"/>
    <property type="project" value="TreeGrafter"/>
</dbReference>
<keyword evidence="11" id="KW-0539">Nucleus</keyword>
<dbReference type="GO" id="GO:0046695">
    <property type="term" value="C:SLIK (SAGA-like) complex"/>
    <property type="evidence" value="ECO:0007669"/>
    <property type="project" value="InterPro"/>
</dbReference>
<dbReference type="PANTHER" id="PTHR10221">
    <property type="entry name" value="TRANSCRIPTION INITIATION FACTOR TFIID SUBUNIT 6"/>
    <property type="match status" value="1"/>
</dbReference>
<dbReference type="CDD" id="cd08050">
    <property type="entry name" value="TAF6C"/>
    <property type="match status" value="1"/>
</dbReference>
<comment type="similarity">
    <text evidence="16">Belongs to the TMEM179 family.</text>
</comment>
<evidence type="ECO:0000256" key="14">
    <source>
        <dbReference type="ARBA" id="ARBA00074316"/>
    </source>
</evidence>
<evidence type="ECO:0000259" key="18">
    <source>
        <dbReference type="SMART" id="SM00803"/>
    </source>
</evidence>
<dbReference type="GO" id="GO:0003713">
    <property type="term" value="F:transcription coactivator activity"/>
    <property type="evidence" value="ECO:0007669"/>
    <property type="project" value="TreeGrafter"/>
</dbReference>
<keyword evidence="9 17" id="KW-0472">Membrane</keyword>
<keyword evidence="4" id="KW-0488">Methylation</keyword>
<feature type="domain" description="TATA box binding protein associated factor (TAF) histone-like fold" evidence="18">
    <location>
        <begin position="10"/>
        <end position="73"/>
    </location>
</feature>
<accession>A0A6A1QBT1</accession>
<dbReference type="Pfam" id="PF07571">
    <property type="entry name" value="TAF6_C"/>
    <property type="match status" value="1"/>
</dbReference>
<dbReference type="PANTHER" id="PTHR10221:SF22">
    <property type="entry name" value="TAF6-LIKE RNA POLYMERASE II P300_CBP-ASSOCIATED FACTOR-ASSOCIATED FACTOR 65 KDA SUBUNIT 6L"/>
    <property type="match status" value="1"/>
</dbReference>
<name>A0A6A1QBT1_BALPH</name>
<evidence type="ECO:0000256" key="2">
    <source>
        <dbReference type="ARBA" id="ARBA00004141"/>
    </source>
</evidence>
<dbReference type="InterPro" id="IPR059010">
    <property type="entry name" value="TMEM179-179B"/>
</dbReference>
<comment type="subcellular location">
    <subcellularLocation>
        <location evidence="2">Membrane</location>
        <topology evidence="2">Multi-pass membrane protein</topology>
    </subcellularLocation>
    <subcellularLocation>
        <location evidence="1">Nucleus</location>
    </subcellularLocation>
</comment>
<dbReference type="Pfam" id="PF02969">
    <property type="entry name" value="TAF"/>
    <property type="match status" value="1"/>
</dbReference>
<keyword evidence="8" id="KW-0805">Transcription regulation</keyword>
<evidence type="ECO:0000256" key="4">
    <source>
        <dbReference type="ARBA" id="ARBA00022481"/>
    </source>
</evidence>
<evidence type="ECO:0000256" key="8">
    <source>
        <dbReference type="ARBA" id="ARBA00023015"/>
    </source>
</evidence>
<dbReference type="InterPro" id="IPR016024">
    <property type="entry name" value="ARM-type_fold"/>
</dbReference>
<evidence type="ECO:0000256" key="1">
    <source>
        <dbReference type="ARBA" id="ARBA00004123"/>
    </source>
</evidence>
<dbReference type="SUPFAM" id="SSF48371">
    <property type="entry name" value="ARM repeat"/>
    <property type="match status" value="1"/>
</dbReference>
<keyword evidence="10" id="KW-0804">Transcription</keyword>
<dbReference type="SMART" id="SM00803">
    <property type="entry name" value="TAF"/>
    <property type="match status" value="1"/>
</dbReference>
<dbReference type="GO" id="GO:0046982">
    <property type="term" value="F:protein heterodimerization activity"/>
    <property type="evidence" value="ECO:0007669"/>
    <property type="project" value="InterPro"/>
</dbReference>
<dbReference type="InterPro" id="IPR037796">
    <property type="entry name" value="TAF6"/>
</dbReference>
<evidence type="ECO:0000256" key="17">
    <source>
        <dbReference type="SAM" id="Phobius"/>
    </source>
</evidence>
<dbReference type="InterPro" id="IPR046344">
    <property type="entry name" value="TAF6_C_sf"/>
</dbReference>
<evidence type="ECO:0000256" key="15">
    <source>
        <dbReference type="ARBA" id="ARBA00078025"/>
    </source>
</evidence>
<sequence length="517" mass="56839">MSEREERRFVEIPRESVRLMAESTGLELSDEVAALLAEDVCYRLREATQNSSQFMKHTKRRKLTVEDFNRALRWSSVEAVCGYGSQEALPLRPAREVHVSYLDGKGNLAPQGSVPSAVSSLTDDLLKYYQQVTRAVLGDDPQLMKVALQDLQTNSKIAALLPYFVYVVSGVKSVSHDLEQLHRLLQVARSLVRNPHLCLGPYVRSLVGSVLYCVLEPLAASINPLNDHWTLRDGAALLLSHIFWTHGDLVSGLYQQILLSLQKVLADPVRPLCSHYGAVVGLHALGWKAVERVLYPHLSTYWTNLQAVLDDYSVSNAQVKADGHKVYGAILGSFSGSCPLYGVAALNGSSLALSRPSAPSLCYFVAGASGLLALYCLLLLLFWVYSSCIEDCHRGPIGLRIALAISAIAIFLVLVSACILRFGTSSLCKSIISLNITSCSDAQKTPWIPPGTTLQFYSNLHNAETSSWVNLVLWCVVLVLQVVQWKSEATPYRPLERGDPVWSSETDALVGSRLSHS</sequence>
<dbReference type="OrthoDB" id="6621890at2759"/>
<comment type="caution">
    <text evidence="19">The sequence shown here is derived from an EMBL/GenBank/DDBJ whole genome shotgun (WGS) entry which is preliminary data.</text>
</comment>
<evidence type="ECO:0000256" key="12">
    <source>
        <dbReference type="ARBA" id="ARBA00060080"/>
    </source>
</evidence>
<evidence type="ECO:0000256" key="6">
    <source>
        <dbReference type="ARBA" id="ARBA00022692"/>
    </source>
</evidence>
<evidence type="ECO:0000313" key="19">
    <source>
        <dbReference type="EMBL" id="KAB0404694.1"/>
    </source>
</evidence>
<comment type="function">
    <text evidence="12">Functions as a component of the PCAF complex. The PCAF complex is capable of efficiently acetylating histones in a nucleosomal context. The PCAF complex could be considered as the human version of the yeast SAGA complex. With TAF5L, acts as an epigenetic regulator essential for somatic reprogramming. Regulates target genes through H3K9ac deposition and MYC recruitment which trigger MYC regulatory network to orchestrate gene expression programs to control embryonic stem cell state. Functions with MYC to activate target gene expression through RNA polymerase II pause release.</text>
</comment>
<evidence type="ECO:0000256" key="7">
    <source>
        <dbReference type="ARBA" id="ARBA00022989"/>
    </source>
</evidence>
<protein>
    <recommendedName>
        <fullName evidence="14">TAF6-like RNA polymerase II p300/CBP-associated factor-associated factor 65 kDa subunit 6L</fullName>
    </recommendedName>
    <alternativeName>
        <fullName evidence="15">PCAF-associated factor 65-alpha</fullName>
    </alternativeName>
</protein>
<comment type="similarity">
    <text evidence="3">Belongs to the TAF6 family.</text>
</comment>
<keyword evidence="5" id="KW-0597">Phosphoprotein</keyword>
<dbReference type="FunFam" id="1.25.40.770:FF:000002">
    <property type="entry name" value="TAF6-like RNA polymerase II p300/CBP-associated factor-associated factor 65 kDa subunit 6L"/>
    <property type="match status" value="1"/>
</dbReference>
<evidence type="ECO:0000256" key="10">
    <source>
        <dbReference type="ARBA" id="ARBA00023163"/>
    </source>
</evidence>
<dbReference type="InterPro" id="IPR009072">
    <property type="entry name" value="Histone-fold"/>
</dbReference>
<gene>
    <name evidence="19" type="ORF">E2I00_019043</name>
</gene>
<dbReference type="Pfam" id="PF26158">
    <property type="entry name" value="Claudin_TMEM179-179B"/>
    <property type="match status" value="1"/>
</dbReference>
<dbReference type="GO" id="GO:0005669">
    <property type="term" value="C:transcription factor TFIID complex"/>
    <property type="evidence" value="ECO:0007669"/>
    <property type="project" value="InterPro"/>
</dbReference>
<feature type="transmembrane region" description="Helical" evidence="17">
    <location>
        <begin position="397"/>
        <end position="422"/>
    </location>
</feature>
<organism evidence="19 20">
    <name type="scientific">Balaenoptera physalus</name>
    <name type="common">Fin whale</name>
    <name type="synonym">Balaena physalus</name>
    <dbReference type="NCBI Taxonomy" id="9770"/>
    <lineage>
        <taxon>Eukaryota</taxon>
        <taxon>Metazoa</taxon>
        <taxon>Chordata</taxon>
        <taxon>Craniata</taxon>
        <taxon>Vertebrata</taxon>
        <taxon>Euteleostomi</taxon>
        <taxon>Mammalia</taxon>
        <taxon>Eutheria</taxon>
        <taxon>Laurasiatheria</taxon>
        <taxon>Artiodactyla</taxon>
        <taxon>Whippomorpha</taxon>
        <taxon>Cetacea</taxon>
        <taxon>Mysticeti</taxon>
        <taxon>Balaenopteridae</taxon>
        <taxon>Balaenoptera</taxon>
    </lineage>
</organism>
<evidence type="ECO:0000256" key="3">
    <source>
        <dbReference type="ARBA" id="ARBA00007688"/>
    </source>
</evidence>
<keyword evidence="20" id="KW-1185">Reference proteome</keyword>
<dbReference type="EMBL" id="SGJD01000548">
    <property type="protein sequence ID" value="KAB0404694.1"/>
    <property type="molecule type" value="Genomic_DNA"/>
</dbReference>
<keyword evidence="6 17" id="KW-0812">Transmembrane</keyword>
<dbReference type="Gene3D" id="1.25.40.770">
    <property type="entry name" value="TAF6, C-terminal HEAT repeat domain"/>
    <property type="match status" value="1"/>
</dbReference>
<evidence type="ECO:0000256" key="16">
    <source>
        <dbReference type="ARBA" id="ARBA00093776"/>
    </source>
</evidence>
<feature type="transmembrane region" description="Helical" evidence="17">
    <location>
        <begin position="363"/>
        <end position="385"/>
    </location>
</feature>
<dbReference type="AlphaFoldDB" id="A0A6A1QBT1"/>
<reference evidence="19 20" key="1">
    <citation type="journal article" date="2019" name="PLoS ONE">
        <title>Genomic analyses reveal an absence of contemporary introgressive admixture between fin whales and blue whales, despite known hybrids.</title>
        <authorList>
            <person name="Westbury M.V."/>
            <person name="Petersen B."/>
            <person name="Lorenzen E.D."/>
        </authorList>
    </citation>
    <scope>NUCLEOTIDE SEQUENCE [LARGE SCALE GENOMIC DNA]</scope>
    <source>
        <strain evidence="19">FinWhale-01</strain>
    </source>
</reference>
<dbReference type="GO" id="GO:0016251">
    <property type="term" value="F:RNA polymerase II general transcription initiation factor activity"/>
    <property type="evidence" value="ECO:0007669"/>
    <property type="project" value="InterPro"/>
</dbReference>
<dbReference type="SUPFAM" id="SSF47113">
    <property type="entry name" value="Histone-fold"/>
    <property type="match status" value="1"/>
</dbReference>
<dbReference type="CDD" id="cd22932">
    <property type="entry name" value="HFD_TAF6L"/>
    <property type="match status" value="1"/>
</dbReference>
<comment type="subunit">
    <text evidence="13">The PCAF complex is composed of a number of TBP-associated factors (TAFS), such as TAF5, TAF5L, TAF6, TAF6L, TAF9, TAF10 and TAF12, PCAF, and also PCAF-associated factors (PAFs), such as TADA2L/ADA2, TADA3L/ADA3 and SPT3. Component of the STAGA transcription coactivator-HAT complex, at least composed of SUPT3H, GCN5L2, TAF5L, TAF6L, SUPT7L, TADA3L, TAD1L, TAF10, TAF12, TRRAP and TAF9.</text>
</comment>
<dbReference type="FunFam" id="1.10.20.10:FF:000040">
    <property type="entry name" value="TAF6-like RNA polymerase II p300/CBP-associated factor-associated factor 65 kDa subunit 6L"/>
    <property type="match status" value="1"/>
</dbReference>
<dbReference type="Proteomes" id="UP000437017">
    <property type="component" value="Unassembled WGS sequence"/>
</dbReference>
<dbReference type="InterPro" id="IPR011442">
    <property type="entry name" value="TAF6_C"/>
</dbReference>